<reference evidence="1 2" key="1">
    <citation type="submission" date="2024-10" db="EMBL/GenBank/DDBJ databases">
        <title>The Natural Products Discovery Center: Release of the First 8490 Sequenced Strains for Exploring Actinobacteria Biosynthetic Diversity.</title>
        <authorList>
            <person name="Kalkreuter E."/>
            <person name="Kautsar S.A."/>
            <person name="Yang D."/>
            <person name="Bader C.D."/>
            <person name="Teijaro C.N."/>
            <person name="Fluegel L."/>
            <person name="Davis C.M."/>
            <person name="Simpson J.R."/>
            <person name="Lauterbach L."/>
            <person name="Steele A.D."/>
            <person name="Gui C."/>
            <person name="Meng S."/>
            <person name="Li G."/>
            <person name="Viehrig K."/>
            <person name="Ye F."/>
            <person name="Su P."/>
            <person name="Kiefer A.F."/>
            <person name="Nichols A."/>
            <person name="Cepeda A.J."/>
            <person name="Yan W."/>
            <person name="Fan B."/>
            <person name="Jiang Y."/>
            <person name="Adhikari A."/>
            <person name="Zheng C.-J."/>
            <person name="Schuster L."/>
            <person name="Cowan T.M."/>
            <person name="Smanski M.J."/>
            <person name="Chevrette M.G."/>
            <person name="De Carvalho L.P.S."/>
            <person name="Shen B."/>
        </authorList>
    </citation>
    <scope>NUCLEOTIDE SEQUENCE [LARGE SCALE GENOMIC DNA]</scope>
    <source>
        <strain evidence="1 2">NPDC049503</strain>
    </source>
</reference>
<accession>A0ABW8AGD0</accession>
<protein>
    <submittedName>
        <fullName evidence="1">Uncharacterized protein</fullName>
    </submittedName>
</protein>
<comment type="caution">
    <text evidence="1">The sequence shown here is derived from an EMBL/GenBank/DDBJ whole genome shotgun (WGS) entry which is preliminary data.</text>
</comment>
<gene>
    <name evidence="1" type="ORF">ACIBP5_38045</name>
</gene>
<keyword evidence="2" id="KW-1185">Reference proteome</keyword>
<proteinExistence type="predicted"/>
<dbReference type="RefSeq" id="WP_397026292.1">
    <property type="nucleotide sequence ID" value="NZ_JBITMB010000018.1"/>
</dbReference>
<dbReference type="EMBL" id="JBITMB010000018">
    <property type="protein sequence ID" value="MFI7445806.1"/>
    <property type="molecule type" value="Genomic_DNA"/>
</dbReference>
<dbReference type="Proteomes" id="UP001612928">
    <property type="component" value="Unassembled WGS sequence"/>
</dbReference>
<evidence type="ECO:0000313" key="1">
    <source>
        <dbReference type="EMBL" id="MFI7445806.1"/>
    </source>
</evidence>
<sequence>MSIPLSFPVPSADDADAISGLDGKLITEQAAALAVGLADMQPVPPPSELKSLASQATTHPSVTLDPEAITALLSGITHPHEVLDQLIHPNVIVEQLNGRRSGARKNDKTSVGVSLVGRLQRLSTDTCYATAARSPLHRVPGLKVLVVNPRFLAKLQHTFTNGQVTDPVLRGTTPGLLEVDLPAPADLRRMIVETVQHHLLDYDWSESIARTGIQEALIAMTMRVHYADGRSETIVVVIDGQSRLVSAWRNILGIAPGTGLIKAKAREYAEQIVGRMFAHDAVTQARTTVNTALKTVQTHGWSASEIEQLHSHLGPVNLVLGTFDRSGQPCDTTQWFTEFITQIHLRTRPWGEGSDREKAVADALIAAARAGKLTQVQAAALSGHLHGKDFTHATSLPFHPAYARAALIEAVMSATAGPIIRSAIAEALSLDPHDSKFPRKLLEVVAIFATRFLRTREGQAFPSVVHTWTDGGALTREMWARVAAGHDAITLTRLAPAHLDLSPQDAAAAAVVELRKRAEGDESARAELALLGGDALIVAEVLTRDRGSKEKLTSDTPEKQYTPYRAKPHTIIAALSATATGRLMLGAALADWVKRVTGEPETFALRFTVPKVRQNPDGTAELETRNGVSDRVLEWDVFNTALLGLPSSRRADINARRAAARTKNASNSDTSTFPLKTLQTQVHAIGLTLENILSSDFPPRFATEAHRDNLQQLVLKFGADVGKIPFEPPATPSDVYDYPEDGGK</sequence>
<evidence type="ECO:0000313" key="2">
    <source>
        <dbReference type="Proteomes" id="UP001612928"/>
    </source>
</evidence>
<name>A0ABW8AGD0_9ACTN</name>
<organism evidence="1 2">
    <name type="scientific">Nonomuraea indica</name>
    <dbReference type="NCBI Taxonomy" id="1581193"/>
    <lineage>
        <taxon>Bacteria</taxon>
        <taxon>Bacillati</taxon>
        <taxon>Actinomycetota</taxon>
        <taxon>Actinomycetes</taxon>
        <taxon>Streptosporangiales</taxon>
        <taxon>Streptosporangiaceae</taxon>
        <taxon>Nonomuraea</taxon>
    </lineage>
</organism>